<dbReference type="AlphaFoldDB" id="A0A3P7IJS8"/>
<organism evidence="2 3">
    <name type="scientific">Strongylus vulgaris</name>
    <name type="common">Blood worm</name>
    <dbReference type="NCBI Taxonomy" id="40348"/>
    <lineage>
        <taxon>Eukaryota</taxon>
        <taxon>Metazoa</taxon>
        <taxon>Ecdysozoa</taxon>
        <taxon>Nematoda</taxon>
        <taxon>Chromadorea</taxon>
        <taxon>Rhabditida</taxon>
        <taxon>Rhabditina</taxon>
        <taxon>Rhabditomorpha</taxon>
        <taxon>Strongyloidea</taxon>
        <taxon>Strongylidae</taxon>
        <taxon>Strongylus</taxon>
    </lineage>
</organism>
<evidence type="ECO:0000256" key="1">
    <source>
        <dbReference type="SAM" id="Phobius"/>
    </source>
</evidence>
<name>A0A3P7IJS8_STRVU</name>
<feature type="transmembrane region" description="Helical" evidence="1">
    <location>
        <begin position="12"/>
        <end position="31"/>
    </location>
</feature>
<sequence>MVGSGEHMAATVHLSGCVLAVFVFTIGPFIIGSRFNVFLKSTTNSGKASDNVFWRWKVPSRKL</sequence>
<reference evidence="2 3" key="1">
    <citation type="submission" date="2018-11" db="EMBL/GenBank/DDBJ databases">
        <authorList>
            <consortium name="Pathogen Informatics"/>
        </authorList>
    </citation>
    <scope>NUCLEOTIDE SEQUENCE [LARGE SCALE GENOMIC DNA]</scope>
</reference>
<protein>
    <submittedName>
        <fullName evidence="2">Uncharacterized protein</fullName>
    </submittedName>
</protein>
<evidence type="ECO:0000313" key="3">
    <source>
        <dbReference type="Proteomes" id="UP000270094"/>
    </source>
</evidence>
<keyword evidence="1" id="KW-0812">Transmembrane</keyword>
<keyword evidence="1" id="KW-0472">Membrane</keyword>
<gene>
    <name evidence="2" type="ORF">SVUK_LOCUS4934</name>
</gene>
<accession>A0A3P7IJS8</accession>
<proteinExistence type="predicted"/>
<dbReference type="Proteomes" id="UP000270094">
    <property type="component" value="Unassembled WGS sequence"/>
</dbReference>
<keyword evidence="1" id="KW-1133">Transmembrane helix</keyword>
<keyword evidence="3" id="KW-1185">Reference proteome</keyword>
<evidence type="ECO:0000313" key="2">
    <source>
        <dbReference type="EMBL" id="VDM69936.1"/>
    </source>
</evidence>
<dbReference type="EMBL" id="UYYB01014141">
    <property type="protein sequence ID" value="VDM69936.1"/>
    <property type="molecule type" value="Genomic_DNA"/>
</dbReference>